<evidence type="ECO:0000313" key="5">
    <source>
        <dbReference type="EMBL" id="NKX49084.1"/>
    </source>
</evidence>
<keyword evidence="3" id="KW-1133">Transmembrane helix</keyword>
<evidence type="ECO:0000256" key="2">
    <source>
        <dbReference type="SAM" id="MobiDB-lite"/>
    </source>
</evidence>
<dbReference type="PANTHER" id="PTHR33392">
    <property type="entry name" value="POLYISOPRENYL-TEICHOIC ACID--PEPTIDOGLYCAN TEICHOIC ACID TRANSFERASE TAGU"/>
    <property type="match status" value="1"/>
</dbReference>
<feature type="compositionally biased region" description="Basic and acidic residues" evidence="2">
    <location>
        <begin position="69"/>
        <end position="78"/>
    </location>
</feature>
<keyword evidence="3" id="KW-0472">Membrane</keyword>
<evidence type="ECO:0000256" key="3">
    <source>
        <dbReference type="SAM" id="Phobius"/>
    </source>
</evidence>
<feature type="transmembrane region" description="Helical" evidence="3">
    <location>
        <begin position="28"/>
        <end position="49"/>
    </location>
</feature>
<name>A0ABX1JL34_9MICC</name>
<dbReference type="NCBIfam" id="TIGR00350">
    <property type="entry name" value="lytR_cpsA_psr"/>
    <property type="match status" value="1"/>
</dbReference>
<keyword evidence="3" id="KW-0812">Transmembrane</keyword>
<accession>A0ABX1JL34</accession>
<keyword evidence="6" id="KW-1185">Reference proteome</keyword>
<sequence length="350" mass="37711">MSNQLYTEEPEPGESRPRRRRKRHPVRTTLLVLLMVVLAAAGLAGGYLWNLASTFNNKTETITSAFPDETDRPAKSDGSRNILLLGSDVRGGSGETENLNGVPNGGRSDTMMLMHIPGDQQNVYVMSIMRDTWTETPGYGEHKVNAAMSFGGVPLLVQTLEGLFDTRVDHVAIIDFAGFQSLTDALGGVEINNPAAFSAVGQDGTFFPEGAQTLDGEPALKFVRERKAFSDGDYQRVKNQQLFVKAVMARFLNAETLTNPARISEVVSEFAPYMSVDSGLDAAAVGSLGLGLRDIRGGDIHFFTLPNQGIGTSADGQSIIVKDEQAIAEIAGAMKADQFDDYWAGSQAGN</sequence>
<evidence type="ECO:0000256" key="1">
    <source>
        <dbReference type="ARBA" id="ARBA00006068"/>
    </source>
</evidence>
<gene>
    <name evidence="5" type="ORF">HER39_00490</name>
</gene>
<feature type="domain" description="Cell envelope-related transcriptional attenuator" evidence="4">
    <location>
        <begin position="107"/>
        <end position="251"/>
    </location>
</feature>
<proteinExistence type="inferred from homology"/>
<comment type="caution">
    <text evidence="5">The sequence shown here is derived from an EMBL/GenBank/DDBJ whole genome shotgun (WGS) entry which is preliminary data.</text>
</comment>
<feature type="region of interest" description="Disordered" evidence="2">
    <location>
        <begin position="65"/>
        <end position="104"/>
    </location>
</feature>
<dbReference type="EMBL" id="JAAZSR010000003">
    <property type="protein sequence ID" value="NKX49084.1"/>
    <property type="molecule type" value="Genomic_DNA"/>
</dbReference>
<dbReference type="PANTHER" id="PTHR33392:SF6">
    <property type="entry name" value="POLYISOPRENYL-TEICHOIC ACID--PEPTIDOGLYCAN TEICHOIC ACID TRANSFERASE TAGU"/>
    <property type="match status" value="1"/>
</dbReference>
<dbReference type="InterPro" id="IPR004474">
    <property type="entry name" value="LytR_CpsA_psr"/>
</dbReference>
<organism evidence="5 6">
    <name type="scientific">Arthrobacter deserti</name>
    <dbReference type="NCBI Taxonomy" id="1742687"/>
    <lineage>
        <taxon>Bacteria</taxon>
        <taxon>Bacillati</taxon>
        <taxon>Actinomycetota</taxon>
        <taxon>Actinomycetes</taxon>
        <taxon>Micrococcales</taxon>
        <taxon>Micrococcaceae</taxon>
        <taxon>Arthrobacter</taxon>
    </lineage>
</organism>
<evidence type="ECO:0000259" key="4">
    <source>
        <dbReference type="Pfam" id="PF03816"/>
    </source>
</evidence>
<evidence type="ECO:0000313" key="6">
    <source>
        <dbReference type="Proteomes" id="UP000523795"/>
    </source>
</evidence>
<dbReference type="Proteomes" id="UP000523795">
    <property type="component" value="Unassembled WGS sequence"/>
</dbReference>
<comment type="similarity">
    <text evidence="1">Belongs to the LytR/CpsA/Psr (LCP) family.</text>
</comment>
<dbReference type="Pfam" id="PF03816">
    <property type="entry name" value="LytR_cpsA_psr"/>
    <property type="match status" value="1"/>
</dbReference>
<protein>
    <submittedName>
        <fullName evidence="5">LCP family protein</fullName>
    </submittedName>
</protein>
<dbReference type="Gene3D" id="3.40.630.190">
    <property type="entry name" value="LCP protein"/>
    <property type="match status" value="1"/>
</dbReference>
<dbReference type="InterPro" id="IPR050922">
    <property type="entry name" value="LytR/CpsA/Psr_CW_biosynth"/>
</dbReference>
<feature type="region of interest" description="Disordered" evidence="2">
    <location>
        <begin position="1"/>
        <end position="23"/>
    </location>
</feature>
<reference evidence="5 6" key="1">
    <citation type="submission" date="2020-04" db="EMBL/GenBank/DDBJ databases">
        <authorList>
            <person name="Liu S."/>
        </authorList>
    </citation>
    <scope>NUCLEOTIDE SEQUENCE [LARGE SCALE GENOMIC DNA]</scope>
    <source>
        <strain evidence="5 6">CGMCC 1.15091</strain>
    </source>
</reference>